<name>A0ABS4H6A6_9BACL</name>
<comment type="caution">
    <text evidence="1">The sequence shown here is derived from an EMBL/GenBank/DDBJ whole genome shotgun (WGS) entry which is preliminary data.</text>
</comment>
<dbReference type="Proteomes" id="UP001519273">
    <property type="component" value="Unassembled WGS sequence"/>
</dbReference>
<dbReference type="RefSeq" id="WP_209851846.1">
    <property type="nucleotide sequence ID" value="NZ_CBCRVE010000004.1"/>
</dbReference>
<protein>
    <submittedName>
        <fullName evidence="1">Uncharacterized protein</fullName>
    </submittedName>
</protein>
<gene>
    <name evidence="1" type="ORF">J2Z20_002974</name>
</gene>
<sequence length="322" mass="35508">MRYTIVMKSIISMSALLSIALYPIITNHLASADVRLSSLFISSNASLLPSSAEPAEVRAFAEKIRQQLSAQAPFASWKKADMNIKPLGPGTHSWLVSFAQNGEEAGYAVISASEDGGYQLVEYGGKGSSLFSDQMLRQALTNLHLTDDAQLEYQFLYGGPLLAEWRIHQKDNNQAAAIYVDALTGEVLPETDETWQQQTNGQPYAIHESAISSKDVTYKPSSAVFTASAFDPYDNMMWLAAKPLEIKDSLSFQSILIKNKQLVFTTKGDKRTYQIPLSVSGYQKWTAANGNARSPVYVSVGTEQSRFILINTLLSGGQFYKY</sequence>
<organism evidence="1 2">
    <name type="scientific">Paenibacillus sediminis</name>
    <dbReference type="NCBI Taxonomy" id="664909"/>
    <lineage>
        <taxon>Bacteria</taxon>
        <taxon>Bacillati</taxon>
        <taxon>Bacillota</taxon>
        <taxon>Bacilli</taxon>
        <taxon>Bacillales</taxon>
        <taxon>Paenibacillaceae</taxon>
        <taxon>Paenibacillus</taxon>
    </lineage>
</organism>
<keyword evidence="2" id="KW-1185">Reference proteome</keyword>
<accession>A0ABS4H6A6</accession>
<evidence type="ECO:0000313" key="2">
    <source>
        <dbReference type="Proteomes" id="UP001519273"/>
    </source>
</evidence>
<proteinExistence type="predicted"/>
<reference evidence="1 2" key="1">
    <citation type="submission" date="2021-03" db="EMBL/GenBank/DDBJ databases">
        <title>Genomic Encyclopedia of Type Strains, Phase IV (KMG-IV): sequencing the most valuable type-strain genomes for metagenomic binning, comparative biology and taxonomic classification.</title>
        <authorList>
            <person name="Goeker M."/>
        </authorList>
    </citation>
    <scope>NUCLEOTIDE SEQUENCE [LARGE SCALE GENOMIC DNA]</scope>
    <source>
        <strain evidence="1 2">DSM 23491</strain>
    </source>
</reference>
<dbReference type="EMBL" id="JAGGKP010000010">
    <property type="protein sequence ID" value="MBP1938056.1"/>
    <property type="molecule type" value="Genomic_DNA"/>
</dbReference>
<evidence type="ECO:0000313" key="1">
    <source>
        <dbReference type="EMBL" id="MBP1938056.1"/>
    </source>
</evidence>